<organism evidence="6 7">
    <name type="scientific">Nocardiopsis mwathae</name>
    <dbReference type="NCBI Taxonomy" id="1472723"/>
    <lineage>
        <taxon>Bacteria</taxon>
        <taxon>Bacillati</taxon>
        <taxon>Actinomycetota</taxon>
        <taxon>Actinomycetes</taxon>
        <taxon>Streptosporangiales</taxon>
        <taxon>Nocardiopsidaceae</taxon>
        <taxon>Nocardiopsis</taxon>
    </lineage>
</organism>
<keyword evidence="3 6" id="KW-0378">Hydrolase</keyword>
<accession>A0A7W9YLY0</accession>
<protein>
    <submittedName>
        <fullName evidence="6">Cell wall-associated NlpC family hydrolase</fullName>
    </submittedName>
</protein>
<comment type="caution">
    <text evidence="6">The sequence shown here is derived from an EMBL/GenBank/DDBJ whole genome shotgun (WGS) entry which is preliminary data.</text>
</comment>
<comment type="similarity">
    <text evidence="1">Belongs to the peptidase C40 family.</text>
</comment>
<dbReference type="Pfam" id="PF00877">
    <property type="entry name" value="NLPC_P60"/>
    <property type="match status" value="1"/>
</dbReference>
<evidence type="ECO:0000256" key="2">
    <source>
        <dbReference type="ARBA" id="ARBA00022670"/>
    </source>
</evidence>
<keyword evidence="7" id="KW-1185">Reference proteome</keyword>
<evidence type="ECO:0000313" key="7">
    <source>
        <dbReference type="Proteomes" id="UP000546642"/>
    </source>
</evidence>
<dbReference type="InterPro" id="IPR000064">
    <property type="entry name" value="NLP_P60_dom"/>
</dbReference>
<evidence type="ECO:0000256" key="4">
    <source>
        <dbReference type="ARBA" id="ARBA00022807"/>
    </source>
</evidence>
<dbReference type="RefSeq" id="WP_184077720.1">
    <property type="nucleotide sequence ID" value="NZ_JACHDS010000001.1"/>
</dbReference>
<dbReference type="Gene3D" id="3.90.1720.10">
    <property type="entry name" value="endopeptidase domain like (from Nostoc punctiforme)"/>
    <property type="match status" value="1"/>
</dbReference>
<dbReference type="Proteomes" id="UP000546642">
    <property type="component" value="Unassembled WGS sequence"/>
</dbReference>
<keyword evidence="2" id="KW-0645">Protease</keyword>
<evidence type="ECO:0000256" key="3">
    <source>
        <dbReference type="ARBA" id="ARBA00022801"/>
    </source>
</evidence>
<feature type="domain" description="NlpC/P60" evidence="5">
    <location>
        <begin position="56"/>
        <end position="174"/>
    </location>
</feature>
<dbReference type="PROSITE" id="PS51935">
    <property type="entry name" value="NLPC_P60"/>
    <property type="match status" value="1"/>
</dbReference>
<dbReference type="InterPro" id="IPR038765">
    <property type="entry name" value="Papain-like_cys_pep_sf"/>
</dbReference>
<gene>
    <name evidence="6" type="ORF">HNR23_004031</name>
</gene>
<evidence type="ECO:0000259" key="5">
    <source>
        <dbReference type="PROSITE" id="PS51935"/>
    </source>
</evidence>
<dbReference type="PANTHER" id="PTHR47053:SF1">
    <property type="entry name" value="MUREIN DD-ENDOPEPTIDASE MEPH-RELATED"/>
    <property type="match status" value="1"/>
</dbReference>
<proteinExistence type="inferred from homology"/>
<dbReference type="EMBL" id="JACHDS010000001">
    <property type="protein sequence ID" value="MBB6173971.1"/>
    <property type="molecule type" value="Genomic_DNA"/>
</dbReference>
<reference evidence="6 7" key="1">
    <citation type="submission" date="2020-08" db="EMBL/GenBank/DDBJ databases">
        <title>Sequencing the genomes of 1000 actinobacteria strains.</title>
        <authorList>
            <person name="Klenk H.-P."/>
        </authorList>
    </citation>
    <scope>NUCLEOTIDE SEQUENCE [LARGE SCALE GENOMIC DNA]</scope>
    <source>
        <strain evidence="6 7">DSM 46659</strain>
    </source>
</reference>
<keyword evidence="4" id="KW-0788">Thiol protease</keyword>
<sequence>MGRVGKGWRSAREGAVRPATRVAATVAAVVLIAALAPAPASNAAVQGPALAAAHATGVASAAASHAMNQVGKPYRYGAAGPRSFDCSGLVQWSYRKAGKSTARTTYAQFRQGRAVSRSSLRKGDLVFFFRGPGHVGVYVGNGRMVHAPRSGRNVQVTKMSTYFDRYFVGARRIT</sequence>
<dbReference type="GO" id="GO:0006508">
    <property type="term" value="P:proteolysis"/>
    <property type="evidence" value="ECO:0007669"/>
    <property type="project" value="UniProtKB-KW"/>
</dbReference>
<evidence type="ECO:0000256" key="1">
    <source>
        <dbReference type="ARBA" id="ARBA00007074"/>
    </source>
</evidence>
<dbReference type="GO" id="GO:0008234">
    <property type="term" value="F:cysteine-type peptidase activity"/>
    <property type="evidence" value="ECO:0007669"/>
    <property type="project" value="UniProtKB-KW"/>
</dbReference>
<name>A0A7W9YLY0_9ACTN</name>
<dbReference type="AlphaFoldDB" id="A0A7W9YLY0"/>
<evidence type="ECO:0000313" key="6">
    <source>
        <dbReference type="EMBL" id="MBB6173971.1"/>
    </source>
</evidence>
<dbReference type="SUPFAM" id="SSF54001">
    <property type="entry name" value="Cysteine proteinases"/>
    <property type="match status" value="1"/>
</dbReference>
<dbReference type="PANTHER" id="PTHR47053">
    <property type="entry name" value="MUREIN DD-ENDOPEPTIDASE MEPH-RELATED"/>
    <property type="match status" value="1"/>
</dbReference>
<dbReference type="InterPro" id="IPR051202">
    <property type="entry name" value="Peptidase_C40"/>
</dbReference>